<reference evidence="3" key="2">
    <citation type="submission" date="2020-09" db="EMBL/GenBank/DDBJ databases">
        <authorList>
            <person name="Sun Q."/>
            <person name="Ohkuma M."/>
        </authorList>
    </citation>
    <scope>NUCLEOTIDE SEQUENCE</scope>
    <source>
        <strain evidence="3">JCM 3035</strain>
    </source>
</reference>
<proteinExistence type="predicted"/>
<dbReference type="EMBL" id="BMPQ01000023">
    <property type="protein sequence ID" value="GGK97556.1"/>
    <property type="molecule type" value="Genomic_DNA"/>
</dbReference>
<dbReference type="Proteomes" id="UP000637788">
    <property type="component" value="Unassembled WGS sequence"/>
</dbReference>
<gene>
    <name evidence="3" type="ORF">GCM10010094_68060</name>
</gene>
<comment type="caution">
    <text evidence="3">The sequence shown here is derived from an EMBL/GenBank/DDBJ whole genome shotgun (WGS) entry which is preliminary data.</text>
</comment>
<dbReference type="AlphaFoldDB" id="A0A917RAN0"/>
<evidence type="ECO:0000256" key="2">
    <source>
        <dbReference type="SAM" id="SignalP"/>
    </source>
</evidence>
<evidence type="ECO:0000256" key="1">
    <source>
        <dbReference type="SAM" id="MobiDB-lite"/>
    </source>
</evidence>
<protein>
    <submittedName>
        <fullName evidence="3">Uncharacterized protein</fullName>
    </submittedName>
</protein>
<feature type="signal peptide" evidence="2">
    <location>
        <begin position="1"/>
        <end position="24"/>
    </location>
</feature>
<feature type="region of interest" description="Disordered" evidence="1">
    <location>
        <begin position="44"/>
        <end position="88"/>
    </location>
</feature>
<accession>A0A917RAN0</accession>
<evidence type="ECO:0000313" key="4">
    <source>
        <dbReference type="Proteomes" id="UP000637788"/>
    </source>
</evidence>
<feature type="compositionally biased region" description="Low complexity" evidence="1">
    <location>
        <begin position="44"/>
        <end position="55"/>
    </location>
</feature>
<feature type="chain" id="PRO_5038505344" evidence="2">
    <location>
        <begin position="25"/>
        <end position="88"/>
    </location>
</feature>
<sequence>MHKRMLRSALAAAFSAVVTLGAVGGLVGTQGDAPLGDSTWRVSAAATADDPSDSTWVSPVPAANPGDSTWISPASTGGDNDSTWVAES</sequence>
<name>A0A917RAN0_9ACTN</name>
<evidence type="ECO:0000313" key="3">
    <source>
        <dbReference type="EMBL" id="GGK97556.1"/>
    </source>
</evidence>
<organism evidence="3 4">
    <name type="scientific">Streptomyces flaveus</name>
    <dbReference type="NCBI Taxonomy" id="66370"/>
    <lineage>
        <taxon>Bacteria</taxon>
        <taxon>Bacillati</taxon>
        <taxon>Actinomycetota</taxon>
        <taxon>Actinomycetes</taxon>
        <taxon>Kitasatosporales</taxon>
        <taxon>Streptomycetaceae</taxon>
        <taxon>Streptomyces</taxon>
        <taxon>Streptomyces aurantiacus group</taxon>
    </lineage>
</organism>
<keyword evidence="2" id="KW-0732">Signal</keyword>
<feature type="compositionally biased region" description="Polar residues" evidence="1">
    <location>
        <begin position="66"/>
        <end position="88"/>
    </location>
</feature>
<reference evidence="3" key="1">
    <citation type="journal article" date="2014" name="Int. J. Syst. Evol. Microbiol.">
        <title>Complete genome sequence of Corynebacterium casei LMG S-19264T (=DSM 44701T), isolated from a smear-ripened cheese.</title>
        <authorList>
            <consortium name="US DOE Joint Genome Institute (JGI-PGF)"/>
            <person name="Walter F."/>
            <person name="Albersmeier A."/>
            <person name="Kalinowski J."/>
            <person name="Ruckert C."/>
        </authorList>
    </citation>
    <scope>NUCLEOTIDE SEQUENCE</scope>
    <source>
        <strain evidence="3">JCM 3035</strain>
    </source>
</reference>
<keyword evidence="4" id="KW-1185">Reference proteome</keyword>